<evidence type="ECO:0000313" key="2">
    <source>
        <dbReference type="EMBL" id="KIW07174.1"/>
    </source>
</evidence>
<feature type="chain" id="PRO_5002254268" description="AA1-like domain-containing protein" evidence="1">
    <location>
        <begin position="23"/>
        <end position="160"/>
    </location>
</feature>
<dbReference type="RefSeq" id="XP_016217043.1">
    <property type="nucleotide sequence ID" value="XM_016355027.1"/>
</dbReference>
<dbReference type="VEuPathDB" id="FungiDB:PV09_02043"/>
<evidence type="ECO:0000313" key="3">
    <source>
        <dbReference type="Proteomes" id="UP000053259"/>
    </source>
</evidence>
<dbReference type="EMBL" id="KN847533">
    <property type="protein sequence ID" value="KIW07174.1"/>
    <property type="molecule type" value="Genomic_DNA"/>
</dbReference>
<dbReference type="Proteomes" id="UP000053259">
    <property type="component" value="Unassembled WGS sequence"/>
</dbReference>
<sequence>MRHVFAKSAALLAAALVGAVEGAALVGEDKPWQIYNLSINALPTNSTQKNVTQHITFIAVDPNVDSGLNFTANCSSFLPVGQSLFSNGYTPCNFTDAGFSLRQEGVLWFHRVYKNGEPAPWDTTICVGNTDLQNSSYYSNGPDGMTVVQDYMEIACTMMT</sequence>
<dbReference type="AlphaFoldDB" id="A0A0D2B7E5"/>
<evidence type="ECO:0000256" key="1">
    <source>
        <dbReference type="SAM" id="SignalP"/>
    </source>
</evidence>
<protein>
    <recommendedName>
        <fullName evidence="4">AA1-like domain-containing protein</fullName>
    </recommendedName>
</protein>
<dbReference type="InParanoid" id="A0A0D2B7E5"/>
<dbReference type="GeneID" id="27310016"/>
<evidence type="ECO:0008006" key="4">
    <source>
        <dbReference type="Google" id="ProtNLM"/>
    </source>
</evidence>
<keyword evidence="1" id="KW-0732">Signal</keyword>
<gene>
    <name evidence="2" type="ORF">PV09_02043</name>
</gene>
<organism evidence="2 3">
    <name type="scientific">Verruconis gallopava</name>
    <dbReference type="NCBI Taxonomy" id="253628"/>
    <lineage>
        <taxon>Eukaryota</taxon>
        <taxon>Fungi</taxon>
        <taxon>Dikarya</taxon>
        <taxon>Ascomycota</taxon>
        <taxon>Pezizomycotina</taxon>
        <taxon>Dothideomycetes</taxon>
        <taxon>Pleosporomycetidae</taxon>
        <taxon>Venturiales</taxon>
        <taxon>Sympoventuriaceae</taxon>
        <taxon>Verruconis</taxon>
    </lineage>
</organism>
<accession>A0A0D2B7E5</accession>
<proteinExistence type="predicted"/>
<reference evidence="2 3" key="1">
    <citation type="submission" date="2015-01" db="EMBL/GenBank/DDBJ databases">
        <title>The Genome Sequence of Ochroconis gallopava CBS43764.</title>
        <authorList>
            <consortium name="The Broad Institute Genomics Platform"/>
            <person name="Cuomo C."/>
            <person name="de Hoog S."/>
            <person name="Gorbushina A."/>
            <person name="Stielow B."/>
            <person name="Teixiera M."/>
            <person name="Abouelleil A."/>
            <person name="Chapman S.B."/>
            <person name="Priest M."/>
            <person name="Young S.K."/>
            <person name="Wortman J."/>
            <person name="Nusbaum C."/>
            <person name="Birren B."/>
        </authorList>
    </citation>
    <scope>NUCLEOTIDE SEQUENCE [LARGE SCALE GENOMIC DNA]</scope>
    <source>
        <strain evidence="2 3">CBS 43764</strain>
    </source>
</reference>
<dbReference type="HOGENOM" id="CLU_1653506_0_0_1"/>
<feature type="signal peptide" evidence="1">
    <location>
        <begin position="1"/>
        <end position="22"/>
    </location>
</feature>
<keyword evidence="3" id="KW-1185">Reference proteome</keyword>
<name>A0A0D2B7E5_9PEZI</name>